<accession>A0A2P8G6G6</accession>
<feature type="domain" description="3-keto-alpha-glucoside-1,2-lyase/3-keto-2-hydroxy-glucal hydratase" evidence="1">
    <location>
        <begin position="47"/>
        <end position="286"/>
    </location>
</feature>
<dbReference type="InterPro" id="IPR010496">
    <property type="entry name" value="AL/BT2_dom"/>
</dbReference>
<keyword evidence="3" id="KW-1185">Reference proteome</keyword>
<protein>
    <submittedName>
        <fullName evidence="2">Uncharacterized protein DUF1080</fullName>
    </submittedName>
</protein>
<name>A0A2P8G6G6_9BACT</name>
<comment type="caution">
    <text evidence="2">The sequence shown here is derived from an EMBL/GenBank/DDBJ whole genome shotgun (WGS) entry which is preliminary data.</text>
</comment>
<evidence type="ECO:0000313" key="2">
    <source>
        <dbReference type="EMBL" id="PSL29564.1"/>
    </source>
</evidence>
<sequence>MYKHPVWPIKWYYLQKISAMTPKIFLFLFVSLISLATQAQKPADKEEWQPLFNGKDLTGWDVKIAGHKVNDNYKNTFLVEDNMIRVNYKEYDKFTTEYGHMYYNKPYSHYKIRLQYRFTGNQVPGGASWNVRNSGIMLHSQSAASLGLDQDFPISLEMQYLGGLNAGERNTGNLCTPGTIVDINGKLAEAHCIDSDSKTYNGDQWVDAEAIVLGDSIVYHMIGGDTVLVYTNPRIGGGYVGKNHTFKDGKVGNEAEWIKKDGTKLGSGYIALQAESHPIDFRNIELLNLKGCMDPKATNYKSYYVAADNSTCTYKKK</sequence>
<dbReference type="GO" id="GO:0016787">
    <property type="term" value="F:hydrolase activity"/>
    <property type="evidence" value="ECO:0007669"/>
    <property type="project" value="InterPro"/>
</dbReference>
<evidence type="ECO:0000259" key="1">
    <source>
        <dbReference type="Pfam" id="PF06439"/>
    </source>
</evidence>
<dbReference type="Proteomes" id="UP000241964">
    <property type="component" value="Unassembled WGS sequence"/>
</dbReference>
<organism evidence="2 3">
    <name type="scientific">Dyadobacter jiangsuensis</name>
    <dbReference type="NCBI Taxonomy" id="1591085"/>
    <lineage>
        <taxon>Bacteria</taxon>
        <taxon>Pseudomonadati</taxon>
        <taxon>Bacteroidota</taxon>
        <taxon>Cytophagia</taxon>
        <taxon>Cytophagales</taxon>
        <taxon>Spirosomataceae</taxon>
        <taxon>Dyadobacter</taxon>
    </lineage>
</organism>
<dbReference type="AlphaFoldDB" id="A0A2P8G6G6"/>
<reference evidence="2 3" key="1">
    <citation type="submission" date="2018-03" db="EMBL/GenBank/DDBJ databases">
        <title>Genomic Encyclopedia of Archaeal and Bacterial Type Strains, Phase II (KMG-II): from individual species to whole genera.</title>
        <authorList>
            <person name="Goeker M."/>
        </authorList>
    </citation>
    <scope>NUCLEOTIDE SEQUENCE [LARGE SCALE GENOMIC DNA]</scope>
    <source>
        <strain evidence="2 3">DSM 29057</strain>
    </source>
</reference>
<dbReference type="Gene3D" id="2.60.120.560">
    <property type="entry name" value="Exo-inulinase, domain 1"/>
    <property type="match status" value="1"/>
</dbReference>
<gene>
    <name evidence="2" type="ORF">CLV60_105406</name>
</gene>
<proteinExistence type="predicted"/>
<evidence type="ECO:0000313" key="3">
    <source>
        <dbReference type="Proteomes" id="UP000241964"/>
    </source>
</evidence>
<dbReference type="EMBL" id="PYAS01000005">
    <property type="protein sequence ID" value="PSL29564.1"/>
    <property type="molecule type" value="Genomic_DNA"/>
</dbReference>
<dbReference type="Pfam" id="PF06439">
    <property type="entry name" value="3keto-disac_hyd"/>
    <property type="match status" value="1"/>
</dbReference>